<feature type="compositionally biased region" description="Basic and acidic residues" evidence="1">
    <location>
        <begin position="219"/>
        <end position="236"/>
    </location>
</feature>
<feature type="compositionally biased region" description="Basic and acidic residues" evidence="1">
    <location>
        <begin position="522"/>
        <end position="533"/>
    </location>
</feature>
<dbReference type="PANTHER" id="PTHR21937:SF5">
    <property type="entry name" value="GENE 973-RELATED"/>
    <property type="match status" value="1"/>
</dbReference>
<dbReference type="CTD" id="100652824"/>
<feature type="compositionally biased region" description="Basic residues" evidence="1">
    <location>
        <begin position="278"/>
        <end position="289"/>
    </location>
</feature>
<feature type="compositionally biased region" description="Basic and acidic residues" evidence="1">
    <location>
        <begin position="721"/>
        <end position="742"/>
    </location>
</feature>
<accession>A0A7E6DIX9</accession>
<dbReference type="GeneID" id="114494207"/>
<feature type="region of interest" description="Disordered" evidence="1">
    <location>
        <begin position="278"/>
        <end position="312"/>
    </location>
</feature>
<feature type="region of interest" description="Disordered" evidence="1">
    <location>
        <begin position="127"/>
        <end position="149"/>
    </location>
</feature>
<feature type="compositionally biased region" description="Basic and acidic residues" evidence="1">
    <location>
        <begin position="614"/>
        <end position="623"/>
    </location>
</feature>
<feature type="compositionally biased region" description="Polar residues" evidence="1">
    <location>
        <begin position="435"/>
        <end position="453"/>
    </location>
</feature>
<protein>
    <submittedName>
        <fullName evidence="3">Uncharacterized protein KIAA2012 homolog isoform X1</fullName>
    </submittedName>
</protein>
<gene>
    <name evidence="3" type="primary">KIAA2012</name>
</gene>
<feature type="region of interest" description="Disordered" evidence="1">
    <location>
        <begin position="867"/>
        <end position="899"/>
    </location>
</feature>
<dbReference type="KEGG" id="pdic:114494207"/>
<dbReference type="PANTHER" id="PTHR21937">
    <property type="entry name" value="CCDC66 DOMAIN-CONTAINING PROTEIN"/>
    <property type="match status" value="1"/>
</dbReference>
<feature type="compositionally biased region" description="Low complexity" evidence="1">
    <location>
        <begin position="459"/>
        <end position="470"/>
    </location>
</feature>
<feature type="compositionally biased region" description="Basic and acidic residues" evidence="1">
    <location>
        <begin position="632"/>
        <end position="710"/>
    </location>
</feature>
<name>A0A7E6DIX9_9CHIR</name>
<dbReference type="Pfam" id="PF15709">
    <property type="entry name" value="DUF4670"/>
    <property type="match status" value="1"/>
</dbReference>
<dbReference type="InParanoid" id="A0A7E6DIX9"/>
<dbReference type="FunCoup" id="A0A7E6DIX9">
    <property type="interactions" value="39"/>
</dbReference>
<dbReference type="InterPro" id="IPR031440">
    <property type="entry name" value="DUF4670"/>
</dbReference>
<dbReference type="Proteomes" id="UP000504628">
    <property type="component" value="Chromosome 4"/>
</dbReference>
<organism evidence="2 3">
    <name type="scientific">Phyllostomus discolor</name>
    <name type="common">pale spear-nosed bat</name>
    <dbReference type="NCBI Taxonomy" id="89673"/>
    <lineage>
        <taxon>Eukaryota</taxon>
        <taxon>Metazoa</taxon>
        <taxon>Chordata</taxon>
        <taxon>Craniata</taxon>
        <taxon>Vertebrata</taxon>
        <taxon>Euteleostomi</taxon>
        <taxon>Mammalia</taxon>
        <taxon>Eutheria</taxon>
        <taxon>Laurasiatheria</taxon>
        <taxon>Chiroptera</taxon>
        <taxon>Yangochiroptera</taxon>
        <taxon>Phyllostomidae</taxon>
        <taxon>Phyllostominae</taxon>
        <taxon>Phyllostomus</taxon>
    </lineage>
</organism>
<feature type="region of interest" description="Disordered" evidence="1">
    <location>
        <begin position="214"/>
        <end position="250"/>
    </location>
</feature>
<dbReference type="RefSeq" id="XP_035878947.1">
    <property type="nucleotide sequence ID" value="XM_036023054.1"/>
</dbReference>
<feature type="region of interest" description="Disordered" evidence="1">
    <location>
        <begin position="507"/>
        <end position="538"/>
    </location>
</feature>
<proteinExistence type="predicted"/>
<dbReference type="AlphaFoldDB" id="A0A7E6DIX9"/>
<feature type="compositionally biased region" description="Basic and acidic residues" evidence="1">
    <location>
        <begin position="759"/>
        <end position="774"/>
    </location>
</feature>
<evidence type="ECO:0000313" key="3">
    <source>
        <dbReference type="RefSeq" id="XP_035878947.1"/>
    </source>
</evidence>
<evidence type="ECO:0000256" key="1">
    <source>
        <dbReference type="SAM" id="MobiDB-lite"/>
    </source>
</evidence>
<reference evidence="3" key="1">
    <citation type="submission" date="2025-08" db="UniProtKB">
        <authorList>
            <consortium name="RefSeq"/>
        </authorList>
    </citation>
    <scope>IDENTIFICATION</scope>
    <source>
        <tissue evidence="3">Muscle</tissue>
    </source>
</reference>
<dbReference type="OrthoDB" id="6162046at2759"/>
<feature type="region of interest" description="Disordered" evidence="1">
    <location>
        <begin position="329"/>
        <end position="379"/>
    </location>
</feature>
<feature type="region of interest" description="Disordered" evidence="1">
    <location>
        <begin position="435"/>
        <end position="485"/>
    </location>
</feature>
<keyword evidence="2" id="KW-1185">Reference proteome</keyword>
<feature type="region of interest" description="Disordered" evidence="1">
    <location>
        <begin position="795"/>
        <end position="847"/>
    </location>
</feature>
<evidence type="ECO:0000313" key="2">
    <source>
        <dbReference type="Proteomes" id="UP000504628"/>
    </source>
</evidence>
<feature type="compositionally biased region" description="Basic and acidic residues" evidence="1">
    <location>
        <begin position="127"/>
        <end position="143"/>
    </location>
</feature>
<feature type="compositionally biased region" description="Basic and acidic residues" evidence="1">
    <location>
        <begin position="593"/>
        <end position="606"/>
    </location>
</feature>
<feature type="region of interest" description="Disordered" evidence="1">
    <location>
        <begin position="567"/>
        <end position="774"/>
    </location>
</feature>
<sequence>MFTLSVLSRGHGKLVQNKQKLEVYFEPEDYLNWKSPEDYVLVSKPRDKGSPSQLTWSLFLPKTFSTRKGVLILYSEGLALSAWTPRERRKGLYRPKGHRRRLDLKRRPLQDLSEAILVCRRRQDTSIDSHHRMHASKESHSEKSQQTSRRAFGHAQIDHSWLLSDKSHVTFYGNAFPNRKANIRDKQGNMKLHKGRSSLLLQEPPAQGCLFPPVASTTDSEKHTAGELETKKDSKALKLPPVSEGPPRALDTLRSRCKASEPPAELLIFPVEIHLHTQHPSKEKAHRRGAPCTESGPGSEEASPLGGPPLKHASLERLGELTVHLPMDTSRDMLSPQDDDAPLQNVTPPLSPTEGRKSPEGQRSLDGLQTSSCGCSAGPPNVRWSRAALPAEEQDVSLPKEPRSAVHLMHNVHEGSEPGSSSEVVLSAMHFKAANTESGTNLHKNLNETSPLTQKPEKQAAQQSLEAAAQKTGEPQSHINKGPICSNRKEFYTRKLHIDMTPFLKESKDELDYHQEQGGPLRENHQDTQDPEPRNVTLRPLSTSWAEHMWRPEADAVQMAGKDYDVHHWHRGLPEPGPESSERLGPVDTSLLPKEREGKTEPRTSKQETPANISHEETELIDHAKRKKRTKTEKSKVPKEEREGKVHTETKTPVGKLKESKTEKKSELIPKGKQTGAERKRTQKERNLETAAELSRHDAINSKGTEDTSDRGFFPSASVVEDPRLSPRHDAQESQVSTDRKSSPTQTVTVTGHMESEDERSHEDPPKDLFAKREQEKAFRDRLRAERAKMRLLEVERKRKEQEEQRRLQLEQLERTEKMKEELELEERRRTEEMRLRKQRQEEERRWQEEEERRQWLQLQAAQERARQQQEEFRRKLQELQRKKQQEEAERAEAEKQRQMELEMKLAEEHRLLMEMAEEEQLAYQRRKQEAEEKAWLEAEQRRQKDEEAARLALEKAMKQSEELARQKSALKKRLHFHQELHKEASGLQWAHKISRPWVYSYFQFLQTPRP</sequence>